<evidence type="ECO:0000313" key="3">
    <source>
        <dbReference type="Proteomes" id="UP000663845"/>
    </source>
</evidence>
<dbReference type="EMBL" id="CAJNOG010000158">
    <property type="protein sequence ID" value="CAF1021718.1"/>
    <property type="molecule type" value="Genomic_DNA"/>
</dbReference>
<evidence type="ECO:0000259" key="1">
    <source>
        <dbReference type="PROSITE" id="PS50916"/>
    </source>
</evidence>
<dbReference type="AlphaFoldDB" id="A0A814ID61"/>
<dbReference type="InterPro" id="IPR013083">
    <property type="entry name" value="Znf_RING/FYVE/PHD"/>
</dbReference>
<name>A0A814ID61_9BILA</name>
<dbReference type="InterPro" id="IPR041282">
    <property type="entry name" value="FYVE_2"/>
</dbReference>
<dbReference type="GO" id="GO:0017022">
    <property type="term" value="F:myosin binding"/>
    <property type="evidence" value="ECO:0007669"/>
    <property type="project" value="TreeGrafter"/>
</dbReference>
<feature type="domain" description="RabBD" evidence="1">
    <location>
        <begin position="9"/>
        <end position="129"/>
    </location>
</feature>
<dbReference type="GO" id="GO:0003779">
    <property type="term" value="F:actin binding"/>
    <property type="evidence" value="ECO:0007669"/>
    <property type="project" value="TreeGrafter"/>
</dbReference>
<gene>
    <name evidence="2" type="ORF">JYZ213_LOCUS17103</name>
</gene>
<comment type="caution">
    <text evidence="2">The sequence shown here is derived from an EMBL/GenBank/DDBJ whole genome shotgun (WGS) entry which is preliminary data.</text>
</comment>
<dbReference type="Proteomes" id="UP000663845">
    <property type="component" value="Unassembled WGS sequence"/>
</dbReference>
<dbReference type="GO" id="GO:0031267">
    <property type="term" value="F:small GTPase binding"/>
    <property type="evidence" value="ECO:0007669"/>
    <property type="project" value="InterPro"/>
</dbReference>
<accession>A0A814ID61</accession>
<evidence type="ECO:0000313" key="2">
    <source>
        <dbReference type="EMBL" id="CAF1021718.1"/>
    </source>
</evidence>
<reference evidence="2" key="1">
    <citation type="submission" date="2021-02" db="EMBL/GenBank/DDBJ databases">
        <authorList>
            <person name="Nowell W R."/>
        </authorList>
    </citation>
    <scope>NUCLEOTIDE SEQUENCE</scope>
</reference>
<protein>
    <recommendedName>
        <fullName evidence="1">RabBD domain-containing protein</fullName>
    </recommendedName>
</protein>
<sequence>MIESSLVRSSELSTLNNDEIKRIMSVIERDFKLREKEFKRIEELKKIIRQEHERIEYLAFSKEFNYENCIRCYKPFRRILNPKEFCSICKFYVCHDCATYNKQIKLWSCKICLTLKELECLTGEWFYLQTGKKFKRCGSAKIIRELYKRDKVLAETDELDDDLGYETLRMHNSTDSKDSGSMCSYVVHDKNIRSELNEYAQRLILLIDNLKSDIPESNTSNNCFPLYTENKESLKNHQQQIILEITRARTAISGPLRRSNTQVNVTYENDLRNLLIQKTESILQINLHQTDKNLLVNSTDFDQKLAKIIFDKYTNEKKDSSLIISQIPSTLENNVPSQNINPSSEMKSQNDTLLKMNLSNESITEEENNEDEITPTESVFEDEKSDYDDNTHHFIFPNHEIIKNSNDRINNWKTNFTIPKSKNVPSDNDEQKEFSTCLKNHQQQIILEITRARTAISGPLRRSNTQVNVTYENDLRNLLIQKTESVLQINLHQTDKNLLVNSTDFDQKLAKIIFDKYTNEKKDSSLIIPQIPSTLDNNVPSQNINPSSEIKSQNDNLLKMNLSNESITEEENNEDEITPTESVFEDEKSDYDDNTHHFIFPNHEIIKNSNDRINNWKTNFTIPKSKNVPSDNDEQKEFSTWL</sequence>
<dbReference type="InterPro" id="IPR010911">
    <property type="entry name" value="Rab_BD"/>
</dbReference>
<dbReference type="SUPFAM" id="SSF57903">
    <property type="entry name" value="FYVE/PHD zinc finger"/>
    <property type="match status" value="1"/>
</dbReference>
<dbReference type="PROSITE" id="PS50916">
    <property type="entry name" value="RABBD"/>
    <property type="match status" value="1"/>
</dbReference>
<proteinExistence type="predicted"/>
<dbReference type="GO" id="GO:0006886">
    <property type="term" value="P:intracellular protein transport"/>
    <property type="evidence" value="ECO:0007669"/>
    <property type="project" value="InterPro"/>
</dbReference>
<organism evidence="2 3">
    <name type="scientific">Adineta steineri</name>
    <dbReference type="NCBI Taxonomy" id="433720"/>
    <lineage>
        <taxon>Eukaryota</taxon>
        <taxon>Metazoa</taxon>
        <taxon>Spiralia</taxon>
        <taxon>Gnathifera</taxon>
        <taxon>Rotifera</taxon>
        <taxon>Eurotatoria</taxon>
        <taxon>Bdelloidea</taxon>
        <taxon>Adinetida</taxon>
        <taxon>Adinetidae</taxon>
        <taxon>Adineta</taxon>
    </lineage>
</organism>
<dbReference type="InterPro" id="IPR011011">
    <property type="entry name" value="Znf_FYVE_PHD"/>
</dbReference>
<dbReference type="Gene3D" id="3.30.40.10">
    <property type="entry name" value="Zinc/RING finger domain, C3HC4 (zinc finger)"/>
    <property type="match status" value="1"/>
</dbReference>
<dbReference type="InterPro" id="IPR051745">
    <property type="entry name" value="Intracell_Transport_Effector"/>
</dbReference>
<dbReference type="PANTHER" id="PTHR14555:SF3">
    <property type="entry name" value="RABBD DOMAIN-CONTAINING PROTEIN"/>
    <property type="match status" value="1"/>
</dbReference>
<dbReference type="GO" id="GO:0030864">
    <property type="term" value="C:cortical actin cytoskeleton"/>
    <property type="evidence" value="ECO:0007669"/>
    <property type="project" value="TreeGrafter"/>
</dbReference>
<dbReference type="Pfam" id="PF02318">
    <property type="entry name" value="FYVE_2"/>
    <property type="match status" value="1"/>
</dbReference>
<dbReference type="PANTHER" id="PTHR14555">
    <property type="entry name" value="MYELIN-ASSOCIATED OLIGODENDROCYTIC BASIC PROTEIN MOBP -RELATED"/>
    <property type="match status" value="1"/>
</dbReference>